<dbReference type="PANTHER" id="PTHR43047:SF72">
    <property type="entry name" value="OSMOSENSING HISTIDINE PROTEIN KINASE SLN1"/>
    <property type="match status" value="1"/>
</dbReference>
<proteinExistence type="predicted"/>
<evidence type="ECO:0000256" key="1">
    <source>
        <dbReference type="ARBA" id="ARBA00000085"/>
    </source>
</evidence>
<evidence type="ECO:0000256" key="4">
    <source>
        <dbReference type="ARBA" id="ARBA00022777"/>
    </source>
</evidence>
<dbReference type="PRINTS" id="PR00344">
    <property type="entry name" value="BCTRLSENSOR"/>
</dbReference>
<name>A0A1V0QEP3_9FIRM</name>
<keyword evidence="3" id="KW-0808">Transferase</keyword>
<evidence type="ECO:0000256" key="2">
    <source>
        <dbReference type="ARBA" id="ARBA00012438"/>
    </source>
</evidence>
<protein>
    <recommendedName>
        <fullName evidence="2">histidine kinase</fullName>
        <ecNumber evidence="2">2.7.13.3</ecNumber>
    </recommendedName>
</protein>
<dbReference type="GO" id="GO:0005886">
    <property type="term" value="C:plasma membrane"/>
    <property type="evidence" value="ECO:0007669"/>
    <property type="project" value="TreeGrafter"/>
</dbReference>
<gene>
    <name evidence="7" type="ORF">A4V09_23910</name>
</gene>
<dbReference type="InterPro" id="IPR003594">
    <property type="entry name" value="HATPase_dom"/>
</dbReference>
<sequence>MMSLLSYRADQSRSQKIPGSGLGLSVVKTIVESCGGDITLKSTVGVGTAITVIL</sequence>
<dbReference type="InterPro" id="IPR004358">
    <property type="entry name" value="Sig_transdc_His_kin-like_C"/>
</dbReference>
<reference evidence="7" key="1">
    <citation type="submission" date="2017-04" db="EMBL/GenBank/DDBJ databases">
        <title>Complete Genome Sequences of Twelve Strains of a Stable Defined Moderately Diverse Mouse Microbiota 2 (sDMDMm2).</title>
        <authorList>
            <person name="Uchimura Y."/>
            <person name="Wyss M."/>
            <person name="Brugiroux S."/>
            <person name="Limenitakis J.P."/>
            <person name="Stecher B."/>
            <person name="McCoy K.D."/>
            <person name="Macpherson A.J."/>
        </authorList>
    </citation>
    <scope>NUCLEOTIDE SEQUENCE</scope>
    <source>
        <strain evidence="7">YL58</strain>
    </source>
</reference>
<dbReference type="EMBL" id="CP015405">
    <property type="protein sequence ID" value="ARE64873.1"/>
    <property type="molecule type" value="Genomic_DNA"/>
</dbReference>
<keyword evidence="4" id="KW-0418">Kinase</keyword>
<dbReference type="Pfam" id="PF02518">
    <property type="entry name" value="HATPase_c"/>
    <property type="match status" value="1"/>
</dbReference>
<dbReference type="Gene3D" id="3.30.565.10">
    <property type="entry name" value="Histidine kinase-like ATPase, C-terminal domain"/>
    <property type="match status" value="1"/>
</dbReference>
<dbReference type="GO" id="GO:0000155">
    <property type="term" value="F:phosphorelay sensor kinase activity"/>
    <property type="evidence" value="ECO:0007669"/>
    <property type="project" value="TreeGrafter"/>
</dbReference>
<organism evidence="7 8">
    <name type="scientific">Blautia pseudococcoides</name>
    <dbReference type="NCBI Taxonomy" id="1796616"/>
    <lineage>
        <taxon>Bacteria</taxon>
        <taxon>Bacillati</taxon>
        <taxon>Bacillota</taxon>
        <taxon>Clostridia</taxon>
        <taxon>Lachnospirales</taxon>
        <taxon>Lachnospiraceae</taxon>
        <taxon>Blautia</taxon>
    </lineage>
</organism>
<dbReference type="SUPFAM" id="SSF55874">
    <property type="entry name" value="ATPase domain of HSP90 chaperone/DNA topoisomerase II/histidine kinase"/>
    <property type="match status" value="1"/>
</dbReference>
<keyword evidence="8" id="KW-1185">Reference proteome</keyword>
<evidence type="ECO:0000259" key="6">
    <source>
        <dbReference type="Pfam" id="PF02518"/>
    </source>
</evidence>
<evidence type="ECO:0000313" key="8">
    <source>
        <dbReference type="Proteomes" id="UP000092574"/>
    </source>
</evidence>
<evidence type="ECO:0000256" key="5">
    <source>
        <dbReference type="ARBA" id="ARBA00023012"/>
    </source>
</evidence>
<dbReference type="AlphaFoldDB" id="A0A1V0QEP3"/>
<comment type="catalytic activity">
    <reaction evidence="1">
        <text>ATP + protein L-histidine = ADP + protein N-phospho-L-histidine.</text>
        <dbReference type="EC" id="2.7.13.3"/>
    </reaction>
</comment>
<accession>A0A1V0QEP3</accession>
<dbReference type="STRING" id="1796616.A4V09_23910"/>
<dbReference type="EC" id="2.7.13.3" evidence="2"/>
<dbReference type="RefSeq" id="WP_084043474.1">
    <property type="nucleotide sequence ID" value="NZ_CP015405.2"/>
</dbReference>
<feature type="domain" description="Histidine kinase/HSP90-like ATPase" evidence="6">
    <location>
        <begin position="11"/>
        <end position="53"/>
    </location>
</feature>
<evidence type="ECO:0000256" key="3">
    <source>
        <dbReference type="ARBA" id="ARBA00022679"/>
    </source>
</evidence>
<keyword evidence="5" id="KW-0902">Two-component regulatory system</keyword>
<dbReference type="GO" id="GO:0009927">
    <property type="term" value="F:histidine phosphotransfer kinase activity"/>
    <property type="evidence" value="ECO:0007669"/>
    <property type="project" value="TreeGrafter"/>
</dbReference>
<evidence type="ECO:0000313" key="7">
    <source>
        <dbReference type="EMBL" id="ARE64873.1"/>
    </source>
</evidence>
<dbReference type="InterPro" id="IPR036890">
    <property type="entry name" value="HATPase_C_sf"/>
</dbReference>
<dbReference type="Proteomes" id="UP000092574">
    <property type="component" value="Chromosome"/>
</dbReference>
<dbReference type="KEGG" id="byl:A4V09_23910"/>
<dbReference type="PANTHER" id="PTHR43047">
    <property type="entry name" value="TWO-COMPONENT HISTIDINE PROTEIN KINASE"/>
    <property type="match status" value="1"/>
</dbReference>